<dbReference type="AlphaFoldDB" id="A0A1H2HH96"/>
<dbReference type="RefSeq" id="WP_092388531.1">
    <property type="nucleotide sequence ID" value="NZ_LT629787.1"/>
</dbReference>
<dbReference type="Proteomes" id="UP000243924">
    <property type="component" value="Chromosome I"/>
</dbReference>
<dbReference type="STRING" id="1434072.SAMN05216210_3037"/>
<feature type="compositionally biased region" description="Basic and acidic residues" evidence="1">
    <location>
        <begin position="1"/>
        <end position="14"/>
    </location>
</feature>
<feature type="compositionally biased region" description="Basic and acidic residues" evidence="1">
    <location>
        <begin position="34"/>
        <end position="51"/>
    </location>
</feature>
<dbReference type="EMBL" id="LT629787">
    <property type="protein sequence ID" value="SDU31142.1"/>
    <property type="molecule type" value="Genomic_DNA"/>
</dbReference>
<evidence type="ECO:0000313" key="3">
    <source>
        <dbReference type="Proteomes" id="UP000243924"/>
    </source>
</evidence>
<organism evidence="2 3">
    <name type="scientific">Halopseudomonas salegens</name>
    <dbReference type="NCBI Taxonomy" id="1434072"/>
    <lineage>
        <taxon>Bacteria</taxon>
        <taxon>Pseudomonadati</taxon>
        <taxon>Pseudomonadota</taxon>
        <taxon>Gammaproteobacteria</taxon>
        <taxon>Pseudomonadales</taxon>
        <taxon>Pseudomonadaceae</taxon>
        <taxon>Halopseudomonas</taxon>
    </lineage>
</organism>
<evidence type="ECO:0000313" key="2">
    <source>
        <dbReference type="EMBL" id="SDU31142.1"/>
    </source>
</evidence>
<name>A0A1H2HH96_9GAMM</name>
<protein>
    <submittedName>
        <fullName evidence="2">Uncharacterized protein</fullName>
    </submittedName>
</protein>
<dbReference type="OrthoDB" id="5704405at2"/>
<keyword evidence="3" id="KW-1185">Reference proteome</keyword>
<proteinExistence type="predicted"/>
<reference evidence="3" key="1">
    <citation type="submission" date="2016-10" db="EMBL/GenBank/DDBJ databases">
        <authorList>
            <person name="Varghese N."/>
            <person name="Submissions S."/>
        </authorList>
    </citation>
    <scope>NUCLEOTIDE SEQUENCE [LARGE SCALE GENOMIC DNA]</scope>
    <source>
        <strain evidence="3">CECT 8338</strain>
    </source>
</reference>
<gene>
    <name evidence="2" type="ORF">SAMN05216210_3037</name>
</gene>
<evidence type="ECO:0000256" key="1">
    <source>
        <dbReference type="SAM" id="MobiDB-lite"/>
    </source>
</evidence>
<accession>A0A1H2HH96</accession>
<feature type="region of interest" description="Disordered" evidence="1">
    <location>
        <begin position="1"/>
        <end position="62"/>
    </location>
</feature>
<sequence>MRVDEFKKKYGLDKEPDEDDKASSLEGKALQRALHPDAPRAGTPHDWEDWQRYQQEQDDDAD</sequence>